<dbReference type="CDD" id="cd16013">
    <property type="entry name" value="AcpA"/>
    <property type="match status" value="1"/>
</dbReference>
<dbReference type="InterPro" id="IPR017850">
    <property type="entry name" value="Alkaline_phosphatase_core_sf"/>
</dbReference>
<protein>
    <submittedName>
        <fullName evidence="2">Alkaline phosphatase family protein</fullName>
    </submittedName>
</protein>
<dbReference type="PANTHER" id="PTHR31956:SF1">
    <property type="entry name" value="NON-SPECIFIC PHOSPHOLIPASE C1"/>
    <property type="match status" value="1"/>
</dbReference>
<name>A0A537IG59_9BACT</name>
<proteinExistence type="predicted"/>
<dbReference type="SUPFAM" id="SSF53649">
    <property type="entry name" value="Alkaline phosphatase-like"/>
    <property type="match status" value="1"/>
</dbReference>
<dbReference type="Pfam" id="PF04185">
    <property type="entry name" value="Phosphoesterase"/>
    <property type="match status" value="1"/>
</dbReference>
<evidence type="ECO:0000256" key="1">
    <source>
        <dbReference type="ARBA" id="ARBA00022801"/>
    </source>
</evidence>
<keyword evidence="1" id="KW-0378">Hydrolase</keyword>
<dbReference type="Gene3D" id="3.40.720.10">
    <property type="entry name" value="Alkaline Phosphatase, subunit A"/>
    <property type="match status" value="2"/>
</dbReference>
<dbReference type="PANTHER" id="PTHR31956">
    <property type="entry name" value="NON-SPECIFIC PHOSPHOLIPASE C4-RELATED"/>
    <property type="match status" value="1"/>
</dbReference>
<organism evidence="2 3">
    <name type="scientific">Candidatus Segetimicrobium genomatis</name>
    <dbReference type="NCBI Taxonomy" id="2569760"/>
    <lineage>
        <taxon>Bacteria</taxon>
        <taxon>Bacillati</taxon>
        <taxon>Candidatus Sysuimicrobiota</taxon>
        <taxon>Candidatus Sysuimicrobiia</taxon>
        <taxon>Candidatus Sysuimicrobiales</taxon>
        <taxon>Candidatus Segetimicrobiaceae</taxon>
        <taxon>Candidatus Segetimicrobium</taxon>
    </lineage>
</organism>
<dbReference type="Proteomes" id="UP000318834">
    <property type="component" value="Unassembled WGS sequence"/>
</dbReference>
<sequence length="453" mass="50299">MRIAQVVTVGILLSLIAFAGRLPVSAQDPLERINHIIVIYQENWSFDALYGKFPGAEGLTNAAPSAAQQVEKNERPYAVLPQPINRRLTPPAPDSRFPPDLPNEPFNLAHYILPTEIPGSPVHEFYREQHQINGGKMNKFVAWTDVGGLAVSYYDATNWPMGRLAQQFTLADNFFHAAFGGSFLNHFWLVCACTPVWADAPPDLRAQLDANGFLVQDGRVTPDGYVVNTSFTVNNPHPAIAEARTLVPNQTLPTIGDRLSDQGISWAWYSGGWRDALAGHPDPLFQFHHQPLAFFARYADGTAAKAQHLRDEADFFRDLTSGQLPAVVFIKAVGADNEHPSYATPLRGQAHAARIVRAVMDSPYWSESAIIATYDENGGRWDHVAPPVIDRWGPGSRVPAIIISPFAKRGFVDHTRYDTTSILRFIERRWRLQPLGTRDAAASDFAPAFVFRP</sequence>
<dbReference type="AlphaFoldDB" id="A0A537IG59"/>
<accession>A0A537IG59</accession>
<reference evidence="2 3" key="1">
    <citation type="journal article" date="2019" name="Nat. Microbiol.">
        <title>Mediterranean grassland soil C-N compound turnover is dependent on rainfall and depth, and is mediated by genomically divergent microorganisms.</title>
        <authorList>
            <person name="Diamond S."/>
            <person name="Andeer P.F."/>
            <person name="Li Z."/>
            <person name="Crits-Christoph A."/>
            <person name="Burstein D."/>
            <person name="Anantharaman K."/>
            <person name="Lane K.R."/>
            <person name="Thomas B.C."/>
            <person name="Pan C."/>
            <person name="Northen T.R."/>
            <person name="Banfield J.F."/>
        </authorList>
    </citation>
    <scope>NUCLEOTIDE SEQUENCE [LARGE SCALE GENOMIC DNA]</scope>
    <source>
        <strain evidence="2">NP_8</strain>
    </source>
</reference>
<evidence type="ECO:0000313" key="3">
    <source>
        <dbReference type="Proteomes" id="UP000318834"/>
    </source>
</evidence>
<dbReference type="GO" id="GO:0042578">
    <property type="term" value="F:phosphoric ester hydrolase activity"/>
    <property type="evidence" value="ECO:0007669"/>
    <property type="project" value="UniProtKB-ARBA"/>
</dbReference>
<dbReference type="InterPro" id="IPR007312">
    <property type="entry name" value="Phosphoesterase"/>
</dbReference>
<gene>
    <name evidence="2" type="ORF">E6H05_13940</name>
</gene>
<evidence type="ECO:0000313" key="2">
    <source>
        <dbReference type="EMBL" id="TMI70229.1"/>
    </source>
</evidence>
<comment type="caution">
    <text evidence="2">The sequence shown here is derived from an EMBL/GenBank/DDBJ whole genome shotgun (WGS) entry which is preliminary data.</text>
</comment>
<dbReference type="EMBL" id="VBAP01000158">
    <property type="protein sequence ID" value="TMI70229.1"/>
    <property type="molecule type" value="Genomic_DNA"/>
</dbReference>